<keyword evidence="3" id="KW-0614">Plasmid</keyword>
<organism evidence="3 4">
    <name type="scientific">Borreliella spielmanii A14S</name>
    <dbReference type="NCBI Taxonomy" id="498742"/>
    <lineage>
        <taxon>Bacteria</taxon>
        <taxon>Pseudomonadati</taxon>
        <taxon>Spirochaetota</taxon>
        <taxon>Spirochaetia</taxon>
        <taxon>Spirochaetales</taxon>
        <taxon>Borreliaceae</taxon>
        <taxon>Borreliella</taxon>
    </lineage>
</organism>
<name>C0RC11_9SPIR</name>
<sequence>MKYNIIVSMFVFLFLTACNPDFNTNQKGVRYQSSKKRLKSNKKGLNSKIEATQNQEVTQNQEEDQNKRKNSLLNDLRNLIEKVNEDRKKYEKKLEEETSSNQYGILAFKELFWQDSSGESVTADTKRSKDYRKQTYATLNDININELKTFSEIVVLAKQTQTLINSVRSFGAALDDIIIYLYPKKNNLDKLEISNLEKLKNSIEKLLSTKESVSEMLKQLLLDYKNDTNSIQTDTAKLELRVTTFSNQMLEKQKEAEDLRTAIFSIQNL</sequence>
<dbReference type="OrthoDB" id="352900at2"/>
<evidence type="ECO:0000256" key="1">
    <source>
        <dbReference type="SAM" id="Coils"/>
    </source>
</evidence>
<dbReference type="Proteomes" id="UP000003481">
    <property type="component" value="Plasmid A14S_lp54"/>
</dbReference>
<dbReference type="Gene3D" id="1.10.3160.10">
    <property type="entry name" value="Bbcrasp-1"/>
    <property type="match status" value="1"/>
</dbReference>
<feature type="chain" id="PRO_5002901126" evidence="2">
    <location>
        <begin position="20"/>
        <end position="269"/>
    </location>
</feature>
<evidence type="ECO:0000313" key="3">
    <source>
        <dbReference type="EMBL" id="ACN53329.1"/>
    </source>
</evidence>
<dbReference type="Pfam" id="PF05714">
    <property type="entry name" value="PFam54_60"/>
    <property type="match status" value="1"/>
</dbReference>
<geneLocation type="plasmid" evidence="3 4">
    <name>A14S_lp54</name>
</geneLocation>
<dbReference type="PROSITE" id="PS51257">
    <property type="entry name" value="PROKAR_LIPOPROTEIN"/>
    <property type="match status" value="1"/>
</dbReference>
<evidence type="ECO:0000313" key="4">
    <source>
        <dbReference type="Proteomes" id="UP000003481"/>
    </source>
</evidence>
<evidence type="ECO:0000256" key="2">
    <source>
        <dbReference type="SAM" id="SignalP"/>
    </source>
</evidence>
<dbReference type="EMBL" id="CP001469">
    <property type="protein sequence ID" value="ACN53329.1"/>
    <property type="molecule type" value="Genomic_DNA"/>
</dbReference>
<reference evidence="3 4" key="1">
    <citation type="journal article" date="2012" name="J. Bacteriol.">
        <title>Whole-Genome Sequences of Borrelia bissettii, Borrelia valaisiana, and Borrelia spielmanii.</title>
        <authorList>
            <person name="Schutzer S.E."/>
            <person name="Fraser-Liggett C.M."/>
            <person name="Qiu W.G."/>
            <person name="Kraiczy P."/>
            <person name="Mongodin E.F."/>
            <person name="Dunn J.J."/>
            <person name="Luft B.J."/>
            <person name="Casjens S.R."/>
        </authorList>
    </citation>
    <scope>NUCLEOTIDE SEQUENCE [LARGE SCALE GENOMIC DNA]</scope>
    <source>
        <strain evidence="3 4">A14S</strain>
        <plasmid evidence="3 4">A14S_lp54</plasmid>
    </source>
</reference>
<keyword evidence="3" id="KW-0449">Lipoprotein</keyword>
<gene>
    <name evidence="3" type="ORF">BSPA14S_A0002</name>
</gene>
<keyword evidence="1" id="KW-0175">Coiled coil</keyword>
<feature type="coiled-coil region" evidence="1">
    <location>
        <begin position="35"/>
        <end position="100"/>
    </location>
</feature>
<dbReference type="InterPro" id="IPR008421">
    <property type="entry name" value="Borrelia_lipoprotein_PFam54/60"/>
</dbReference>
<keyword evidence="2" id="KW-0732">Signal</keyword>
<proteinExistence type="predicted"/>
<protein>
    <submittedName>
        <fullName evidence="3">Borrelia burgdorferi virulent strain associated lipoprotein</fullName>
    </submittedName>
</protein>
<dbReference type="RefSeq" id="WP_012665183.1">
    <property type="nucleotide sequence ID" value="NC_012164.1"/>
</dbReference>
<dbReference type="HOGENOM" id="CLU_092315_0_0_12"/>
<accession>C0RC11</accession>
<dbReference type="AlphaFoldDB" id="C0RC11"/>
<feature type="signal peptide" evidence="2">
    <location>
        <begin position="1"/>
        <end position="19"/>
    </location>
</feature>